<dbReference type="PANTHER" id="PTHR30563:SF0">
    <property type="entry name" value="DNA RECOMBINATION PROTEIN RMUC"/>
    <property type="match status" value="1"/>
</dbReference>
<organism evidence="5 6">
    <name type="scientific">Candidatus Abawacabacteria bacterium RBG_16_42_10</name>
    <dbReference type="NCBI Taxonomy" id="1817814"/>
    <lineage>
        <taxon>Bacteria</taxon>
        <taxon>Candidatus Abawacaibacteriota</taxon>
    </lineage>
</organism>
<dbReference type="AlphaFoldDB" id="A0A1F4XJD4"/>
<comment type="caution">
    <text evidence="5">The sequence shown here is derived from an EMBL/GenBank/DDBJ whole genome shotgun (WGS) entry which is preliminary data.</text>
</comment>
<evidence type="ECO:0000313" key="5">
    <source>
        <dbReference type="EMBL" id="OGC81704.1"/>
    </source>
</evidence>
<gene>
    <name evidence="5" type="ORF">A2V81_00425</name>
</gene>
<proteinExistence type="inferred from homology"/>
<evidence type="ECO:0000256" key="2">
    <source>
        <dbReference type="ARBA" id="ARBA00009840"/>
    </source>
</evidence>
<dbReference type="GO" id="GO:0006310">
    <property type="term" value="P:DNA recombination"/>
    <property type="evidence" value="ECO:0007669"/>
    <property type="project" value="UniProtKB-KW"/>
</dbReference>
<reference evidence="5 6" key="1">
    <citation type="journal article" date="2016" name="Nat. Commun.">
        <title>Thousands of microbial genomes shed light on interconnected biogeochemical processes in an aquifer system.</title>
        <authorList>
            <person name="Anantharaman K."/>
            <person name="Brown C.T."/>
            <person name="Hug L.A."/>
            <person name="Sharon I."/>
            <person name="Castelle C.J."/>
            <person name="Probst A.J."/>
            <person name="Thomas B.C."/>
            <person name="Singh A."/>
            <person name="Wilkins M.J."/>
            <person name="Karaoz U."/>
            <person name="Brodie E.L."/>
            <person name="Williams K.H."/>
            <person name="Hubbard S.S."/>
            <person name="Banfield J.F."/>
        </authorList>
    </citation>
    <scope>NUCLEOTIDE SEQUENCE [LARGE SCALE GENOMIC DNA]</scope>
</reference>
<name>A0A1F4XJD4_9BACT</name>
<dbReference type="EMBL" id="MEWR01000022">
    <property type="protein sequence ID" value="OGC81704.1"/>
    <property type="molecule type" value="Genomic_DNA"/>
</dbReference>
<dbReference type="InterPro" id="IPR003798">
    <property type="entry name" value="DNA_recombination_RmuC"/>
</dbReference>
<comment type="function">
    <text evidence="1">Involved in DNA recombination.</text>
</comment>
<protein>
    <recommendedName>
        <fullName evidence="7">DNA recombination protein RmuC</fullName>
    </recommendedName>
</protein>
<evidence type="ECO:0000256" key="4">
    <source>
        <dbReference type="ARBA" id="ARBA00023172"/>
    </source>
</evidence>
<dbReference type="PANTHER" id="PTHR30563">
    <property type="entry name" value="DNA RECOMBINATION PROTEIN RMUC"/>
    <property type="match status" value="1"/>
</dbReference>
<evidence type="ECO:0000313" key="6">
    <source>
        <dbReference type="Proteomes" id="UP000177614"/>
    </source>
</evidence>
<evidence type="ECO:0008006" key="7">
    <source>
        <dbReference type="Google" id="ProtNLM"/>
    </source>
</evidence>
<keyword evidence="3" id="KW-0175">Coiled coil</keyword>
<evidence type="ECO:0000256" key="3">
    <source>
        <dbReference type="ARBA" id="ARBA00023054"/>
    </source>
</evidence>
<dbReference type="Proteomes" id="UP000177614">
    <property type="component" value="Unassembled WGS sequence"/>
</dbReference>
<sequence>MELILIVILVIAVFYLIYQNSRFGRSVQDDMKTTVNWTSDQIRTSNSLIGAVTEKLTTIEESQKQVLLLTNQMRELEMIFKNPKKRGIIGEIMLEEQLAEVLPKTSYKMQHRFKDGMVVDAAIKVRDMIVPVDAKFPLENFEKEGREKEFIRDVKLRIDETSKYVREAEHTSGFAFMYIPAEGIMSTLLHHDIVQYAFAQKVILVSPLSFFAYLQTVIQGLNALKIEEKTKDILSHLAKMKVQVQNWQVSFEKVVKYIDFAKQATEDANKDAEKLKGTIEKTLN</sequence>
<accession>A0A1F4XJD4</accession>
<comment type="similarity">
    <text evidence="2">Belongs to the RmuC family.</text>
</comment>
<keyword evidence="4" id="KW-0233">DNA recombination</keyword>
<evidence type="ECO:0000256" key="1">
    <source>
        <dbReference type="ARBA" id="ARBA00003416"/>
    </source>
</evidence>
<dbReference type="Pfam" id="PF02646">
    <property type="entry name" value="RmuC"/>
    <property type="match status" value="1"/>
</dbReference>